<feature type="transmembrane region" description="Helical" evidence="7">
    <location>
        <begin position="168"/>
        <end position="188"/>
    </location>
</feature>
<evidence type="ECO:0000256" key="2">
    <source>
        <dbReference type="ARBA" id="ARBA00022448"/>
    </source>
</evidence>
<proteinExistence type="predicted"/>
<sequence>MFALYRTVYTGLPRRMWLLAGVMLINRCGTMVLPYLSLYMTQHLHFSVEEAGIVLAAFGLGSVLGTFLGGQLTDRLGFYSIQLFSLLFGGLMLLGLQFITSFPGLCAAVFVFTLLGDAFRPANSAAIAYYSTPETRTRAYSLNRLAINLGWAVGGGLGGLLASINYRLLFWVDGLTCLSAAFFLLYALPRPTTAPPPPDAVQTEQVRIQSPYRDGLFMLFTGCVLLYTTAFVPFFSFIPLYFKENLGLNEAKIGVLSAMNGLLIVGVEMVLVYSLERRFRRRMGISAVGVLLTALSFVALATTYWPGVAVVTILLMTVGEMLAMPFMQTFTANRANDSNRGQYMGLYAMAWALAQVCSPVLCSQVVQWVGFTPLWWLLTGLAVVSAAGLFWVNRVVGVR</sequence>
<evidence type="ECO:0000256" key="5">
    <source>
        <dbReference type="ARBA" id="ARBA00022989"/>
    </source>
</evidence>
<feature type="transmembrane region" description="Helical" evidence="7">
    <location>
        <begin position="102"/>
        <end position="120"/>
    </location>
</feature>
<keyword evidence="2" id="KW-0813">Transport</keyword>
<dbReference type="InterPro" id="IPR050171">
    <property type="entry name" value="MFS_Transporters"/>
</dbReference>
<feature type="transmembrane region" description="Helical" evidence="7">
    <location>
        <begin position="16"/>
        <end position="39"/>
    </location>
</feature>
<evidence type="ECO:0000313" key="9">
    <source>
        <dbReference type="EMBL" id="MBO0936246.1"/>
    </source>
</evidence>
<feature type="domain" description="Major facilitator superfamily (MFS) profile" evidence="8">
    <location>
        <begin position="1"/>
        <end position="397"/>
    </location>
</feature>
<feature type="transmembrane region" description="Helical" evidence="7">
    <location>
        <begin position="216"/>
        <end position="241"/>
    </location>
</feature>
<dbReference type="GO" id="GO:0022857">
    <property type="term" value="F:transmembrane transporter activity"/>
    <property type="evidence" value="ECO:0007669"/>
    <property type="project" value="InterPro"/>
</dbReference>
<dbReference type="PANTHER" id="PTHR23517:SF2">
    <property type="entry name" value="MULTIDRUG RESISTANCE PROTEIN MDTH"/>
    <property type="match status" value="1"/>
</dbReference>
<comment type="caution">
    <text evidence="9">The sequence shown here is derived from an EMBL/GenBank/DDBJ whole genome shotgun (WGS) entry which is preliminary data.</text>
</comment>
<evidence type="ECO:0000256" key="1">
    <source>
        <dbReference type="ARBA" id="ARBA00004651"/>
    </source>
</evidence>
<keyword evidence="4 7" id="KW-0812">Transmembrane</keyword>
<protein>
    <submittedName>
        <fullName evidence="9">MFS transporter</fullName>
    </submittedName>
</protein>
<gene>
    <name evidence="9" type="ORF">J2I47_06775</name>
</gene>
<feature type="transmembrane region" description="Helical" evidence="7">
    <location>
        <begin position="51"/>
        <end position="69"/>
    </location>
</feature>
<dbReference type="PANTHER" id="PTHR23517">
    <property type="entry name" value="RESISTANCE PROTEIN MDTM, PUTATIVE-RELATED-RELATED"/>
    <property type="match status" value="1"/>
</dbReference>
<feature type="transmembrane region" description="Helical" evidence="7">
    <location>
        <begin position="253"/>
        <end position="273"/>
    </location>
</feature>
<dbReference type="Proteomes" id="UP000664034">
    <property type="component" value="Unassembled WGS sequence"/>
</dbReference>
<evidence type="ECO:0000256" key="4">
    <source>
        <dbReference type="ARBA" id="ARBA00022692"/>
    </source>
</evidence>
<dbReference type="Gene3D" id="1.20.1250.20">
    <property type="entry name" value="MFS general substrate transporter like domains"/>
    <property type="match status" value="1"/>
</dbReference>
<evidence type="ECO:0000256" key="6">
    <source>
        <dbReference type="ARBA" id="ARBA00023136"/>
    </source>
</evidence>
<dbReference type="PROSITE" id="PS50850">
    <property type="entry name" value="MFS"/>
    <property type="match status" value="1"/>
</dbReference>
<evidence type="ECO:0000259" key="8">
    <source>
        <dbReference type="PROSITE" id="PS50850"/>
    </source>
</evidence>
<feature type="transmembrane region" description="Helical" evidence="7">
    <location>
        <begin position="374"/>
        <end position="392"/>
    </location>
</feature>
<name>A0A939GGC5_9BACT</name>
<accession>A0A939GGC5</accession>
<evidence type="ECO:0000256" key="7">
    <source>
        <dbReference type="SAM" id="Phobius"/>
    </source>
</evidence>
<dbReference type="RefSeq" id="WP_207363778.1">
    <property type="nucleotide sequence ID" value="NZ_JAFMYV010000002.1"/>
</dbReference>
<keyword evidence="10" id="KW-1185">Reference proteome</keyword>
<keyword evidence="5 7" id="KW-1133">Transmembrane helix</keyword>
<reference evidence="9" key="1">
    <citation type="submission" date="2021-03" db="EMBL/GenBank/DDBJ databases">
        <title>Fibrella sp. HMF5335 genome sequencing and assembly.</title>
        <authorList>
            <person name="Kang H."/>
            <person name="Kim H."/>
            <person name="Bae S."/>
            <person name="Joh K."/>
        </authorList>
    </citation>
    <scope>NUCLEOTIDE SEQUENCE</scope>
    <source>
        <strain evidence="9">HMF5335</strain>
    </source>
</reference>
<organism evidence="9 10">
    <name type="scientific">Fibrella rubiginis</name>
    <dbReference type="NCBI Taxonomy" id="2817060"/>
    <lineage>
        <taxon>Bacteria</taxon>
        <taxon>Pseudomonadati</taxon>
        <taxon>Bacteroidota</taxon>
        <taxon>Cytophagia</taxon>
        <taxon>Cytophagales</taxon>
        <taxon>Spirosomataceae</taxon>
        <taxon>Fibrella</taxon>
    </lineage>
</organism>
<dbReference type="InterPro" id="IPR011701">
    <property type="entry name" value="MFS"/>
</dbReference>
<comment type="subcellular location">
    <subcellularLocation>
        <location evidence="1">Cell membrane</location>
        <topology evidence="1">Multi-pass membrane protein</topology>
    </subcellularLocation>
</comment>
<dbReference type="AlphaFoldDB" id="A0A939GGC5"/>
<feature type="transmembrane region" description="Helical" evidence="7">
    <location>
        <begin position="311"/>
        <end position="332"/>
    </location>
</feature>
<dbReference type="SUPFAM" id="SSF103473">
    <property type="entry name" value="MFS general substrate transporter"/>
    <property type="match status" value="1"/>
</dbReference>
<dbReference type="GO" id="GO:0005886">
    <property type="term" value="C:plasma membrane"/>
    <property type="evidence" value="ECO:0007669"/>
    <property type="project" value="UniProtKB-SubCell"/>
</dbReference>
<keyword evidence="3" id="KW-1003">Cell membrane</keyword>
<evidence type="ECO:0000256" key="3">
    <source>
        <dbReference type="ARBA" id="ARBA00022475"/>
    </source>
</evidence>
<feature type="transmembrane region" description="Helical" evidence="7">
    <location>
        <begin position="141"/>
        <end position="162"/>
    </location>
</feature>
<dbReference type="InterPro" id="IPR020846">
    <property type="entry name" value="MFS_dom"/>
</dbReference>
<evidence type="ECO:0000313" key="10">
    <source>
        <dbReference type="Proteomes" id="UP000664034"/>
    </source>
</evidence>
<dbReference type="EMBL" id="JAFMYV010000002">
    <property type="protein sequence ID" value="MBO0936246.1"/>
    <property type="molecule type" value="Genomic_DNA"/>
</dbReference>
<dbReference type="InterPro" id="IPR036259">
    <property type="entry name" value="MFS_trans_sf"/>
</dbReference>
<keyword evidence="6 7" id="KW-0472">Membrane</keyword>
<feature type="transmembrane region" description="Helical" evidence="7">
    <location>
        <begin position="344"/>
        <end position="368"/>
    </location>
</feature>
<dbReference type="Pfam" id="PF07690">
    <property type="entry name" value="MFS_1"/>
    <property type="match status" value="1"/>
</dbReference>
<feature type="transmembrane region" description="Helical" evidence="7">
    <location>
        <begin position="285"/>
        <end position="305"/>
    </location>
</feature>